<dbReference type="SUPFAM" id="SSF55486">
    <property type="entry name" value="Metalloproteases ('zincins'), catalytic domain"/>
    <property type="match status" value="2"/>
</dbReference>
<keyword evidence="14" id="KW-0865">Zymogen</keyword>
<evidence type="ECO:0000256" key="2">
    <source>
        <dbReference type="ARBA" id="ARBA00010370"/>
    </source>
</evidence>
<keyword evidence="13" id="KW-0177">Collagen degradation</keyword>
<dbReference type="GO" id="GO:0030198">
    <property type="term" value="P:extracellular matrix organization"/>
    <property type="evidence" value="ECO:0007669"/>
    <property type="project" value="TreeGrafter"/>
</dbReference>
<dbReference type="CDD" id="cd00094">
    <property type="entry name" value="HX"/>
    <property type="match status" value="2"/>
</dbReference>
<evidence type="ECO:0000256" key="23">
    <source>
        <dbReference type="SAM" id="SignalP"/>
    </source>
</evidence>
<evidence type="ECO:0000256" key="15">
    <source>
        <dbReference type="ARBA" id="ARBA00023157"/>
    </source>
</evidence>
<evidence type="ECO:0000256" key="11">
    <source>
        <dbReference type="ARBA" id="ARBA00022837"/>
    </source>
</evidence>
<evidence type="ECO:0000259" key="24">
    <source>
        <dbReference type="SMART" id="SM00235"/>
    </source>
</evidence>
<evidence type="ECO:0000256" key="18">
    <source>
        <dbReference type="PIRSR" id="PIRSR621190-1"/>
    </source>
</evidence>
<evidence type="ECO:0000256" key="5">
    <source>
        <dbReference type="ARBA" id="ARBA00022670"/>
    </source>
</evidence>
<keyword evidence="6 19" id="KW-0479">Metal-binding</keyword>
<evidence type="ECO:0000256" key="22">
    <source>
        <dbReference type="PROSITE-ProRule" id="PRU01011"/>
    </source>
</evidence>
<feature type="modified residue" description="Phosphotyrosine; by PKDCC" evidence="21">
    <location>
        <position position="823"/>
    </location>
</feature>
<dbReference type="SUPFAM" id="SSF50923">
    <property type="entry name" value="Hemopexin-like domain"/>
    <property type="match status" value="2"/>
</dbReference>
<feature type="repeat" description="Hemopexin" evidence="22">
    <location>
        <begin position="836"/>
        <end position="884"/>
    </location>
</feature>
<feature type="binding site" evidence="19">
    <location>
        <position position="626"/>
    </location>
    <ligand>
        <name>Zn(2+)</name>
        <dbReference type="ChEBI" id="CHEBI:29105"/>
        <label>1</label>
    </ligand>
</feature>
<feature type="binding site" evidence="19">
    <location>
        <position position="693"/>
    </location>
    <ligand>
        <name>Zn(2+)</name>
        <dbReference type="ChEBI" id="CHEBI:29105"/>
        <label>2</label>
        <note>catalytic</note>
    </ligand>
</feature>
<gene>
    <name evidence="25" type="ORF">D9C73_017882</name>
</gene>
<evidence type="ECO:0000256" key="13">
    <source>
        <dbReference type="ARBA" id="ARBA00023105"/>
    </source>
</evidence>
<keyword evidence="26" id="KW-1185">Reference proteome</keyword>
<feature type="binding site" evidence="19">
    <location>
        <position position="652"/>
    </location>
    <ligand>
        <name>Zn(2+)</name>
        <dbReference type="ChEBI" id="CHEBI:29105"/>
        <label>1</label>
    </ligand>
</feature>
<feature type="binding site" evidence="19">
    <location>
        <position position="675"/>
    </location>
    <ligand>
        <name>Zn(2+)</name>
        <dbReference type="ChEBI" id="CHEBI:29105"/>
        <label>2</label>
        <note>catalytic</note>
    </ligand>
</feature>
<feature type="binding site" evidence="19">
    <location>
        <position position="794"/>
    </location>
    <ligand>
        <name>Ca(2+)</name>
        <dbReference type="ChEBI" id="CHEBI:29108"/>
        <label>5</label>
    </ligand>
</feature>
<keyword evidence="15 20" id="KW-1015">Disulfide bond</keyword>
<dbReference type="PANTHER" id="PTHR10201:SF151">
    <property type="entry name" value="INTERSTITIAL COLLAGENASE"/>
    <property type="match status" value="1"/>
</dbReference>
<feature type="domain" description="Peptidase metallopeptidase" evidence="24">
    <location>
        <begin position="561"/>
        <end position="721"/>
    </location>
</feature>
<evidence type="ECO:0000256" key="12">
    <source>
        <dbReference type="ARBA" id="ARBA00023049"/>
    </source>
</evidence>
<dbReference type="InterPro" id="IPR024079">
    <property type="entry name" value="MetalloPept_cat_dom_sf"/>
</dbReference>
<dbReference type="InterPro" id="IPR036375">
    <property type="entry name" value="Hemopexin-like_dom_sf"/>
</dbReference>
<name>A0A4U5V7S4_COLLU</name>
<dbReference type="FunFam" id="2.110.10.10:FF:000002">
    <property type="entry name" value="Matrix metallopeptidase 3"/>
    <property type="match status" value="2"/>
</dbReference>
<dbReference type="AlphaFoldDB" id="A0A4U5V7S4"/>
<dbReference type="Pfam" id="PF00413">
    <property type="entry name" value="Peptidase_M10"/>
    <property type="match status" value="2"/>
</dbReference>
<evidence type="ECO:0000256" key="16">
    <source>
        <dbReference type="ARBA" id="ARBA00036005"/>
    </source>
</evidence>
<feature type="chain" id="PRO_5020202409" description="interstitial collagenase" evidence="23">
    <location>
        <begin position="22"/>
        <end position="930"/>
    </location>
</feature>
<comment type="similarity">
    <text evidence="2">Belongs to the peptidase M10A family.</text>
</comment>
<dbReference type="SUPFAM" id="SSF47090">
    <property type="entry name" value="PGBD-like"/>
    <property type="match status" value="2"/>
</dbReference>
<dbReference type="InterPro" id="IPR002477">
    <property type="entry name" value="Peptidoglycan-bd-like"/>
</dbReference>
<dbReference type="Gene3D" id="2.110.10.10">
    <property type="entry name" value="Hemopexin-like domain"/>
    <property type="match status" value="2"/>
</dbReference>
<comment type="subcellular location">
    <subcellularLocation>
        <location evidence="1">Secreted</location>
        <location evidence="1">Extracellular space</location>
        <location evidence="1">Extracellular matrix</location>
    </subcellularLocation>
</comment>
<comment type="cofactor">
    <cofactor evidence="19">
        <name>Ca(2+)</name>
        <dbReference type="ChEBI" id="CHEBI:29108"/>
    </cofactor>
    <text evidence="19">Can bind about 5 Ca(2+) ions per subunit.</text>
</comment>
<keyword evidence="12" id="KW-0482">Metalloprotease</keyword>
<feature type="repeat" description="Hemopexin" evidence="22">
    <location>
        <begin position="298"/>
        <end position="347"/>
    </location>
</feature>
<feature type="repeat" description="Hemopexin" evidence="22">
    <location>
        <begin position="738"/>
        <end position="787"/>
    </location>
</feature>
<feature type="repeat" description="Hemopexin" evidence="22">
    <location>
        <begin position="397"/>
        <end position="444"/>
    </location>
</feature>
<dbReference type="PROSITE" id="PS51642">
    <property type="entry name" value="HEMOPEXIN_2"/>
    <property type="match status" value="7"/>
</dbReference>
<comment type="catalytic activity">
    <reaction evidence="16">
        <text>Cleavage of the triple helix of collagen at about three-quarters of the length of the molecule from the N-terminus, at 775-Gly-|-Ile-776 in the alpha1(I) chain. Cleaves synthetic substrates and alpha-macroglobulins at bonds where P1' is a hydrophobic residue.</text>
        <dbReference type="EC" id="3.4.24.7"/>
    </reaction>
</comment>
<keyword evidence="5" id="KW-0645">Protease</keyword>
<dbReference type="Gene3D" id="3.40.390.10">
    <property type="entry name" value="Collagenase (Catalytic Domain)"/>
    <property type="match status" value="2"/>
</dbReference>
<dbReference type="STRING" id="240159.A0A4U5V7S4"/>
<reference evidence="25 26" key="1">
    <citation type="submission" date="2019-01" db="EMBL/GenBank/DDBJ databases">
        <title>Genome Assembly of Collichthys lucidus.</title>
        <authorList>
            <person name="Cai M."/>
            <person name="Xiao S."/>
        </authorList>
    </citation>
    <scope>NUCLEOTIDE SEQUENCE [LARGE SCALE GENOMIC DNA]</scope>
    <source>
        <strain evidence="25">JT15FE1705JMU</strain>
        <tissue evidence="25">Muscle</tissue>
    </source>
</reference>
<feature type="binding site" evidence="19">
    <location>
        <position position="614"/>
    </location>
    <ligand>
        <name>Ca(2+)</name>
        <dbReference type="ChEBI" id="CHEBI:29108"/>
        <label>2</label>
    </ligand>
</feature>
<feature type="signal peptide" evidence="23">
    <location>
        <begin position="1"/>
        <end position="21"/>
    </location>
</feature>
<dbReference type="GO" id="GO:0008270">
    <property type="term" value="F:zinc ion binding"/>
    <property type="evidence" value="ECO:0007669"/>
    <property type="project" value="InterPro"/>
</dbReference>
<dbReference type="GO" id="GO:0004222">
    <property type="term" value="F:metalloendopeptidase activity"/>
    <property type="evidence" value="ECO:0007669"/>
    <property type="project" value="UniProtKB-EC"/>
</dbReference>
<feature type="binding site" evidence="19">
    <location>
        <position position="654"/>
    </location>
    <ligand>
        <name>Ca(2+)</name>
        <dbReference type="ChEBI" id="CHEBI:29108"/>
        <label>3</label>
    </ligand>
</feature>
<dbReference type="InterPro" id="IPR021190">
    <property type="entry name" value="Pept_M10A"/>
</dbReference>
<feature type="binding site" evidence="19">
    <location>
        <position position="650"/>
    </location>
    <ligand>
        <name>Ca(2+)</name>
        <dbReference type="ChEBI" id="CHEBI:29108"/>
        <label>2</label>
    </ligand>
</feature>
<feature type="binding site" evidence="19">
    <location>
        <position position="679"/>
    </location>
    <ligand>
        <name>Zn(2+)</name>
        <dbReference type="ChEBI" id="CHEBI:29105"/>
        <label>2</label>
        <note>catalytic</note>
    </ligand>
</feature>
<dbReference type="PRINTS" id="PR00138">
    <property type="entry name" value="MATRIXIN"/>
</dbReference>
<keyword evidence="8" id="KW-0677">Repeat</keyword>
<dbReference type="PANTHER" id="PTHR10201">
    <property type="entry name" value="MATRIX METALLOPROTEINASE"/>
    <property type="match status" value="1"/>
</dbReference>
<dbReference type="PROSITE" id="PS00024">
    <property type="entry name" value="HEMOPEXIN"/>
    <property type="match status" value="2"/>
</dbReference>
<dbReference type="Pfam" id="PF01471">
    <property type="entry name" value="PG_binding_1"/>
    <property type="match status" value="2"/>
</dbReference>
<dbReference type="InterPro" id="IPR006026">
    <property type="entry name" value="Peptidase_Metallo"/>
</dbReference>
<feature type="repeat" description="Hemopexin" evidence="22">
    <location>
        <begin position="788"/>
        <end position="834"/>
    </location>
</feature>
<evidence type="ECO:0000313" key="26">
    <source>
        <dbReference type="Proteomes" id="UP000298787"/>
    </source>
</evidence>
<dbReference type="SMART" id="SM00120">
    <property type="entry name" value="HX"/>
    <property type="match status" value="8"/>
</dbReference>
<evidence type="ECO:0000256" key="17">
    <source>
        <dbReference type="ARBA" id="ARBA00038924"/>
    </source>
</evidence>
<feature type="binding site" evidence="19">
    <location>
        <position position="792"/>
    </location>
    <ligand>
        <name>Ca(2+)</name>
        <dbReference type="ChEBI" id="CHEBI:29108"/>
        <label>4</label>
    </ligand>
</feature>
<feature type="binding site" evidence="19">
    <location>
        <position position="648"/>
    </location>
    <ligand>
        <name>Ca(2+)</name>
        <dbReference type="ChEBI" id="CHEBI:29108"/>
        <label>2</label>
    </ligand>
</feature>
<feature type="binding site" evidence="19">
    <location>
        <position position="657"/>
    </location>
    <ligand>
        <name>Ca(2+)</name>
        <dbReference type="ChEBI" id="CHEBI:29108"/>
        <label>1</label>
    </ligand>
</feature>
<dbReference type="EC" id="3.4.24.7" evidence="17"/>
<feature type="binding site" evidence="19">
    <location>
        <position position="657"/>
    </location>
    <ligand>
        <name>Ca(2+)</name>
        <dbReference type="ChEBI" id="CHEBI:29108"/>
        <label>3</label>
    </ligand>
</feature>
<evidence type="ECO:0000256" key="14">
    <source>
        <dbReference type="ARBA" id="ARBA00023145"/>
    </source>
</evidence>
<dbReference type="InterPro" id="IPR036365">
    <property type="entry name" value="PGBD-like_sf"/>
</dbReference>
<feature type="binding site" description="in inhibited form" evidence="19">
    <location>
        <position position="546"/>
    </location>
    <ligand>
        <name>Zn(2+)</name>
        <dbReference type="ChEBI" id="CHEBI:29105"/>
        <label>2</label>
        <note>catalytic</note>
    </ligand>
</feature>
<dbReference type="InterPro" id="IPR018487">
    <property type="entry name" value="Hemopexin-like_repeat"/>
</dbReference>
<dbReference type="GO" id="GO:0030574">
    <property type="term" value="P:collagen catabolic process"/>
    <property type="evidence" value="ECO:0007669"/>
    <property type="project" value="UniProtKB-KW"/>
</dbReference>
<evidence type="ECO:0000256" key="9">
    <source>
        <dbReference type="ARBA" id="ARBA00022801"/>
    </source>
</evidence>
<evidence type="ECO:0000256" key="1">
    <source>
        <dbReference type="ARBA" id="ARBA00004498"/>
    </source>
</evidence>
<keyword evidence="10 19" id="KW-0862">Zinc</keyword>
<keyword evidence="7 23" id="KW-0732">Signal</keyword>
<keyword evidence="4" id="KW-0272">Extracellular matrix</keyword>
<comment type="cofactor">
    <cofactor evidence="19">
        <name>Zn(2+)</name>
        <dbReference type="ChEBI" id="CHEBI:29105"/>
    </cofactor>
    <text evidence="19">Binds 2 Zn(2+) ions per subunit.</text>
</comment>
<feature type="binding site" evidence="19">
    <location>
        <position position="842"/>
    </location>
    <ligand>
        <name>Ca(2+)</name>
        <dbReference type="ChEBI" id="CHEBI:29108"/>
        <label>5</label>
    </ligand>
</feature>
<dbReference type="Proteomes" id="UP000298787">
    <property type="component" value="Chromosome 15"/>
</dbReference>
<feature type="repeat" description="Hemopexin" evidence="22">
    <location>
        <begin position="349"/>
        <end position="395"/>
    </location>
</feature>
<feature type="disulfide bond" evidence="20">
    <location>
        <begin position="741"/>
        <end position="928"/>
    </location>
</feature>
<feature type="repeat" description="Hemopexin" evidence="22">
    <location>
        <begin position="445"/>
        <end position="488"/>
    </location>
</feature>
<evidence type="ECO:0000256" key="7">
    <source>
        <dbReference type="ARBA" id="ARBA00022729"/>
    </source>
</evidence>
<feature type="domain" description="Peptidase metallopeptidase" evidence="24">
    <location>
        <begin position="118"/>
        <end position="281"/>
    </location>
</feature>
<keyword evidence="9" id="KW-0378">Hydrolase</keyword>
<protein>
    <recommendedName>
        <fullName evidence="17">interstitial collagenase</fullName>
        <ecNumber evidence="17">3.4.24.7</ecNumber>
    </recommendedName>
</protein>
<feature type="binding site" evidence="19">
    <location>
        <position position="748"/>
    </location>
    <ligand>
        <name>Ca(2+)</name>
        <dbReference type="ChEBI" id="CHEBI:29108"/>
        <label>4</label>
    </ligand>
</feature>
<dbReference type="FunFam" id="3.40.390.10:FF:000007">
    <property type="entry name" value="Collagenase 3"/>
    <property type="match status" value="2"/>
</dbReference>
<dbReference type="InterPro" id="IPR018486">
    <property type="entry name" value="Hemopexin_CS"/>
</dbReference>
<evidence type="ECO:0000256" key="4">
    <source>
        <dbReference type="ARBA" id="ARBA00022530"/>
    </source>
</evidence>
<sequence length="930" mass="106030">MKTFWLSLMTLMMLCGTPTAALPLRTSDRPTQSSLGLPEADQKLAEEYLQHFYGYRPKSERKKRSADVDGDWNTELCEKVQEMQRFFGLPPSGELTKETLAVMKRPRCGLSDAERFENTIRWRKNTLSYRLEVPEYVSMSSFAASKVRKIFRAAWKIWSDVTPLKLRKRNRKEADIVISFKNGDHKDGAPFDGKGGILAHAFLPGHGIGGDVHFDAEEDWTLNSTGFNLFTVTVHEFGHALGLPHSSDPGAIMYPTYNFAPNFDVQLSFRDIKDVQHLYGISPNFDSLFSKKPPPRTPEKCDPDLSFDAVSELQQETLFFKDRFLWRKHPHFEETRITLISSLWPENVPARMDAAYENVERNLIVFFKDHQYWWLRQLQIQEGFPKNISSLGFPSRIRSVDAALHFRKERYTVFFTGHECWRYNEREEKMEGPPTPIEKEWPGIPTPIDAAVFYDGSVHFFKGNIYYKFDSESKHVVSTGTTNELLQCEQSYLKRFYNLTEETGPTGRLGIRPVVEKLIEMQRFFRLNETGTLDADTMAVMKKARCGVPDIKVASYTTFGSDYKWDKNSLTYRIENYTSDMSASEVDDSIEKALQVWAKVTPLRFTRIYSGTADIMISFGSGAHGDYYPFDGPGNTLAHAFPPAPGIGGDAHFDEDETFTFRSNTGYVLFLVAAHEFGHSLGLSHSDDPGALMYPVYSYGNPDTFVLPRDDVNGIQSFYGPNPDVDPVQPGPTPPTTPDACDSTLVLDAVASLRGEMLFFKDSFFWRSYPQSNTPQQSLIRNFWPDAPTDIDAAYESQESDSVLLFKGQRVWAFSGYDLVSGYPKSISIFGLPESVKKIDAALYDVESRKTLFFVGNEYYSYDEAKKTMDQGFPKRVDETFSGLTGKVTAAFQHRGFTYIYSGPYMFEYSLQTKTFFRMLGNSYFLRCTK</sequence>
<feature type="binding site" evidence="19">
    <location>
        <position position="580"/>
    </location>
    <ligand>
        <name>Ca(2+)</name>
        <dbReference type="ChEBI" id="CHEBI:29108"/>
        <label>1</label>
    </ligand>
</feature>
<proteinExistence type="inferred from homology"/>
<evidence type="ECO:0000256" key="19">
    <source>
        <dbReference type="PIRSR" id="PIRSR621190-2"/>
    </source>
</evidence>
<keyword evidence="3" id="KW-0964">Secreted</keyword>
<accession>A0A4U5V7S4</accession>
<dbReference type="GO" id="GO:0031012">
    <property type="term" value="C:extracellular matrix"/>
    <property type="evidence" value="ECO:0007669"/>
    <property type="project" value="InterPro"/>
</dbReference>
<dbReference type="SMART" id="SM00235">
    <property type="entry name" value="ZnMc"/>
    <property type="match status" value="2"/>
</dbReference>
<feature type="binding site" evidence="19">
    <location>
        <position position="632"/>
    </location>
    <ligand>
        <name>Ca(2+)</name>
        <dbReference type="ChEBI" id="CHEBI:29108"/>
        <label>3</label>
    </ligand>
</feature>
<dbReference type="GO" id="GO:0006508">
    <property type="term" value="P:proteolysis"/>
    <property type="evidence" value="ECO:0007669"/>
    <property type="project" value="UniProtKB-KW"/>
</dbReference>
<feature type="active site" evidence="18">
    <location>
        <position position="676"/>
    </location>
</feature>
<evidence type="ECO:0000256" key="3">
    <source>
        <dbReference type="ARBA" id="ARBA00022525"/>
    </source>
</evidence>
<organism evidence="25 26">
    <name type="scientific">Collichthys lucidus</name>
    <name type="common">Big head croaker</name>
    <name type="synonym">Sciaena lucida</name>
    <dbReference type="NCBI Taxonomy" id="240159"/>
    <lineage>
        <taxon>Eukaryota</taxon>
        <taxon>Metazoa</taxon>
        <taxon>Chordata</taxon>
        <taxon>Craniata</taxon>
        <taxon>Vertebrata</taxon>
        <taxon>Euteleostomi</taxon>
        <taxon>Actinopterygii</taxon>
        <taxon>Neopterygii</taxon>
        <taxon>Teleostei</taxon>
        <taxon>Neoteleostei</taxon>
        <taxon>Acanthomorphata</taxon>
        <taxon>Eupercaria</taxon>
        <taxon>Sciaenidae</taxon>
        <taxon>Collichthys</taxon>
    </lineage>
</organism>
<feature type="binding site" evidence="19">
    <location>
        <position position="624"/>
    </location>
    <ligand>
        <name>Zn(2+)</name>
        <dbReference type="ChEBI" id="CHEBI:29105"/>
        <label>1</label>
    </ligand>
</feature>
<dbReference type="InterPro" id="IPR033739">
    <property type="entry name" value="M10A_MMP"/>
</dbReference>
<dbReference type="InterPro" id="IPR000585">
    <property type="entry name" value="Hemopexin-like_dom"/>
</dbReference>
<evidence type="ECO:0000256" key="6">
    <source>
        <dbReference type="ARBA" id="ARBA00022723"/>
    </source>
</evidence>
<evidence type="ECO:0000256" key="10">
    <source>
        <dbReference type="ARBA" id="ARBA00022833"/>
    </source>
</evidence>
<dbReference type="Pfam" id="PF00045">
    <property type="entry name" value="Hemopexin"/>
    <property type="match status" value="7"/>
</dbReference>
<evidence type="ECO:0000256" key="20">
    <source>
        <dbReference type="PIRSR" id="PIRSR621190-3"/>
    </source>
</evidence>
<evidence type="ECO:0000256" key="21">
    <source>
        <dbReference type="PIRSR" id="PIRSR621190-4"/>
    </source>
</evidence>
<evidence type="ECO:0000256" key="8">
    <source>
        <dbReference type="ARBA" id="ARBA00022737"/>
    </source>
</evidence>
<feature type="binding site" evidence="19">
    <location>
        <position position="685"/>
    </location>
    <ligand>
        <name>Zn(2+)</name>
        <dbReference type="ChEBI" id="CHEBI:29105"/>
        <label>2</label>
        <note>catalytic</note>
    </ligand>
</feature>
<dbReference type="EMBL" id="CM014092">
    <property type="protein sequence ID" value="TKS83769.1"/>
    <property type="molecule type" value="Genomic_DNA"/>
</dbReference>
<feature type="binding site" evidence="19">
    <location>
        <position position="639"/>
    </location>
    <ligand>
        <name>Zn(2+)</name>
        <dbReference type="ChEBI" id="CHEBI:29105"/>
        <label>1</label>
    </ligand>
</feature>
<feature type="binding site" evidence="19">
    <location>
        <position position="631"/>
    </location>
    <ligand>
        <name>Ca(2+)</name>
        <dbReference type="ChEBI" id="CHEBI:29108"/>
        <label>3</label>
    </ligand>
</feature>
<dbReference type="InterPro" id="IPR001818">
    <property type="entry name" value="Pept_M10_metallopeptidase"/>
</dbReference>
<evidence type="ECO:0000313" key="25">
    <source>
        <dbReference type="EMBL" id="TKS83769.1"/>
    </source>
</evidence>
<keyword evidence="11 19" id="KW-0106">Calcium</keyword>
<dbReference type="CDD" id="cd04278">
    <property type="entry name" value="ZnMc_MMP"/>
    <property type="match status" value="2"/>
</dbReference>